<proteinExistence type="predicted"/>
<gene>
    <name evidence="1" type="ORF">BCL65_101162</name>
</gene>
<sequence length="309" mass="31605">MTRLVLLHGRDTGGRDPEALEAVWLETLHRGLATAGSSLRVADGDATFVYYGDTLAGLVDGPTGPPVTTHGLGRQEDGELRFVLDVAREVLAAAGAPPEAGAAVGPDDGADVRAEGAVTDALAEALARVLAAIDRFVPGLSGAAVLLFARDVHRYLVDPRVRAAIDDGVADALVGDEPAVVVAHSFGSVVAYEVLRSAAAAGAQVPLLLTLGSPLAIRAVRDALRTAGPLTWPEPVDRWVAVRDPADLLALHDLDAVRFPLAGAREVEILLVDNAAPGHHAAAAVVDGRAVGYLATAAVGGLIDATIGA</sequence>
<keyword evidence="2" id="KW-1185">Reference proteome</keyword>
<organism evidence="1 2">
    <name type="scientific">Isoptericola halotolerans</name>
    <dbReference type="NCBI Taxonomy" id="300560"/>
    <lineage>
        <taxon>Bacteria</taxon>
        <taxon>Bacillati</taxon>
        <taxon>Actinomycetota</taxon>
        <taxon>Actinomycetes</taxon>
        <taxon>Micrococcales</taxon>
        <taxon>Promicromonosporaceae</taxon>
        <taxon>Isoptericola</taxon>
    </lineage>
</organism>
<dbReference type="SUPFAM" id="SSF53474">
    <property type="entry name" value="alpha/beta-Hydrolases"/>
    <property type="match status" value="1"/>
</dbReference>
<dbReference type="RefSeq" id="WP_106264300.1">
    <property type="nucleotide sequence ID" value="NZ_PVTX01000001.1"/>
</dbReference>
<dbReference type="Gene3D" id="3.40.50.1820">
    <property type="entry name" value="alpha/beta hydrolase"/>
    <property type="match status" value="1"/>
</dbReference>
<dbReference type="InterPro" id="IPR029058">
    <property type="entry name" value="AB_hydrolase_fold"/>
</dbReference>
<comment type="caution">
    <text evidence="1">The sequence shown here is derived from an EMBL/GenBank/DDBJ whole genome shotgun (WGS) entry which is preliminary data.</text>
</comment>
<evidence type="ECO:0008006" key="3">
    <source>
        <dbReference type="Google" id="ProtNLM"/>
    </source>
</evidence>
<evidence type="ECO:0000313" key="2">
    <source>
        <dbReference type="Proteomes" id="UP000239895"/>
    </source>
</evidence>
<accession>A0ABX5ELK2</accession>
<reference evidence="1 2" key="1">
    <citation type="submission" date="2018-03" db="EMBL/GenBank/DDBJ databases">
        <title>Comparative analysis of microorganisms from saline springs in Andes Mountain Range, Colombia.</title>
        <authorList>
            <person name="Rubin E."/>
        </authorList>
    </citation>
    <scope>NUCLEOTIDE SEQUENCE [LARGE SCALE GENOMIC DNA]</scope>
    <source>
        <strain evidence="1 2">CG 23</strain>
    </source>
</reference>
<name>A0ABX5ELK2_9MICO</name>
<protein>
    <recommendedName>
        <fullName evidence="3">Alpha/beta hydrolase family protein</fullName>
    </recommendedName>
</protein>
<evidence type="ECO:0000313" key="1">
    <source>
        <dbReference type="EMBL" id="PRZ10024.1"/>
    </source>
</evidence>
<dbReference type="EMBL" id="PVTX01000001">
    <property type="protein sequence ID" value="PRZ10024.1"/>
    <property type="molecule type" value="Genomic_DNA"/>
</dbReference>
<dbReference type="Proteomes" id="UP000239895">
    <property type="component" value="Unassembled WGS sequence"/>
</dbReference>